<name>A0ACC6IMA1_9ACTN</name>
<proteinExistence type="predicted"/>
<reference evidence="1" key="1">
    <citation type="submission" date="2023-08" db="EMBL/GenBank/DDBJ databases">
        <title>Functional and genomic diversity of the sorghum phyllosphere microbiome.</title>
        <authorList>
            <person name="Shade A."/>
        </authorList>
    </citation>
    <scope>NUCLEOTIDE SEQUENCE</scope>
    <source>
        <strain evidence="1">SORGH_AS_0885</strain>
    </source>
</reference>
<comment type="caution">
    <text evidence="1">The sequence shown here is derived from an EMBL/GenBank/DDBJ whole genome shotgun (WGS) entry which is preliminary data.</text>
</comment>
<evidence type="ECO:0000313" key="1">
    <source>
        <dbReference type="EMBL" id="MDR6211877.1"/>
    </source>
</evidence>
<protein>
    <submittedName>
        <fullName evidence="1">Uncharacterized protein</fullName>
    </submittedName>
</protein>
<organism evidence="1 2">
    <name type="scientific">Nocardioides zeae</name>
    <dbReference type="NCBI Taxonomy" id="1457234"/>
    <lineage>
        <taxon>Bacteria</taxon>
        <taxon>Bacillati</taxon>
        <taxon>Actinomycetota</taxon>
        <taxon>Actinomycetes</taxon>
        <taxon>Propionibacteriales</taxon>
        <taxon>Nocardioidaceae</taxon>
        <taxon>Nocardioides</taxon>
    </lineage>
</organism>
<keyword evidence="2" id="KW-1185">Reference proteome</keyword>
<accession>A0ACC6IMA1</accession>
<dbReference type="Proteomes" id="UP001261666">
    <property type="component" value="Unassembled WGS sequence"/>
</dbReference>
<sequence>MRFRTLLAAVLLVLTGLVAAPAVGSAAPAAPAAAAASCTKTSSGTCIKGGQFCPKKSYGKSGYDKNHKRWVCKGDRNHPKWTKP</sequence>
<gene>
    <name evidence="1" type="ORF">QE364_003608</name>
</gene>
<evidence type="ECO:0000313" key="2">
    <source>
        <dbReference type="Proteomes" id="UP001261666"/>
    </source>
</evidence>
<dbReference type="EMBL" id="JAVIZJ010000013">
    <property type="protein sequence ID" value="MDR6211877.1"/>
    <property type="molecule type" value="Genomic_DNA"/>
</dbReference>